<feature type="transmembrane region" description="Helical" evidence="8">
    <location>
        <begin position="110"/>
        <end position="131"/>
    </location>
</feature>
<keyword evidence="3 8" id="KW-1133">Transmembrane helix</keyword>
<evidence type="ECO:0000256" key="3">
    <source>
        <dbReference type="ARBA" id="ARBA00022989"/>
    </source>
</evidence>
<feature type="transmembrane region" description="Helical" evidence="8">
    <location>
        <begin position="152"/>
        <end position="174"/>
    </location>
</feature>
<keyword evidence="4" id="KW-0297">G-protein coupled receptor</keyword>
<feature type="transmembrane region" description="Helical" evidence="8">
    <location>
        <begin position="200"/>
        <end position="228"/>
    </location>
</feature>
<dbReference type="GO" id="GO:0005886">
    <property type="term" value="C:plasma membrane"/>
    <property type="evidence" value="ECO:0007669"/>
    <property type="project" value="TreeGrafter"/>
</dbReference>
<dbReference type="SUPFAM" id="SSF81321">
    <property type="entry name" value="Family A G protein-coupled receptor-like"/>
    <property type="match status" value="1"/>
</dbReference>
<dbReference type="InterPro" id="IPR000276">
    <property type="entry name" value="GPCR_Rhodpsn"/>
</dbReference>
<dbReference type="PANTHER" id="PTHR45695:SF22">
    <property type="entry name" value="G-PROTEIN COUPLED RECEPTORS FAMILY 1 PROFILE DOMAIN-CONTAINING PROTEIN"/>
    <property type="match status" value="1"/>
</dbReference>
<feature type="domain" description="G-protein coupled receptors family 1 profile" evidence="9">
    <location>
        <begin position="52"/>
        <end position="326"/>
    </location>
</feature>
<evidence type="ECO:0000256" key="1">
    <source>
        <dbReference type="ARBA" id="ARBA00004141"/>
    </source>
</evidence>
<evidence type="ECO:0000256" key="2">
    <source>
        <dbReference type="ARBA" id="ARBA00022692"/>
    </source>
</evidence>
<dbReference type="CTD" id="20229695"/>
<feature type="transmembrane region" description="Helical" evidence="8">
    <location>
        <begin position="73"/>
        <end position="98"/>
    </location>
</feature>
<keyword evidence="2 8" id="KW-0812">Transmembrane</keyword>
<dbReference type="STRING" id="225164.V4BCY4"/>
<evidence type="ECO:0000259" key="9">
    <source>
        <dbReference type="PROSITE" id="PS50262"/>
    </source>
</evidence>
<accession>V4BCY4</accession>
<comment type="subcellular location">
    <subcellularLocation>
        <location evidence="1">Membrane</location>
        <topology evidence="1">Multi-pass membrane protein</topology>
    </subcellularLocation>
</comment>
<dbReference type="AlphaFoldDB" id="V4BCY4"/>
<dbReference type="Gene3D" id="1.20.1070.10">
    <property type="entry name" value="Rhodopsin 7-helix transmembrane proteins"/>
    <property type="match status" value="1"/>
</dbReference>
<evidence type="ECO:0000256" key="5">
    <source>
        <dbReference type="ARBA" id="ARBA00023136"/>
    </source>
</evidence>
<feature type="transmembrane region" description="Helical" evidence="8">
    <location>
        <begin position="307"/>
        <end position="329"/>
    </location>
</feature>
<organism evidence="10 11">
    <name type="scientific">Lottia gigantea</name>
    <name type="common">Giant owl limpet</name>
    <dbReference type="NCBI Taxonomy" id="225164"/>
    <lineage>
        <taxon>Eukaryota</taxon>
        <taxon>Metazoa</taxon>
        <taxon>Spiralia</taxon>
        <taxon>Lophotrochozoa</taxon>
        <taxon>Mollusca</taxon>
        <taxon>Gastropoda</taxon>
        <taxon>Patellogastropoda</taxon>
        <taxon>Lottioidea</taxon>
        <taxon>Lottiidae</taxon>
        <taxon>Lottia</taxon>
    </lineage>
</organism>
<sequence>MNYFEVIGNDSSINRSGNWGIIIPEPQPPTFDDIAMTKCIVFGTMFVIAFIGNVATLIQMYRMRHRKSTINTLIVNLAIGDLFIVCFCFPVEGIWAATVQWYGGTAMCKIIKFIQVFSLYLSTYVTVAIGLDRCVAILDPMRRKSAPTRVRTMIMLAWFFSALFSIPQAIIFNVRRGPFKEDFYQCVTMGSYPNAWQEEVYSIASFLLMFVIPLVIIGTAYGLIFSTIARKSKEFIKKNPTVRTTSYNDIQRGPVRSNLLRKAKRKSLRMSIVIVVVFVMCWTPYYVIFICLTFLDWEEINPRIYRLVLWLFFLGMSNAVMNPLIYGAFQICKVHTPRSVHLRAFRSHKILLLFYSKFYDGFMFG</sequence>
<keyword evidence="6" id="KW-0675">Receptor</keyword>
<dbReference type="OrthoDB" id="6022667at2759"/>
<feature type="transmembrane region" description="Helical" evidence="8">
    <location>
        <begin position="270"/>
        <end position="295"/>
    </location>
</feature>
<dbReference type="PANTHER" id="PTHR45695">
    <property type="entry name" value="LEUCOKININ RECEPTOR-RELATED"/>
    <property type="match status" value="1"/>
</dbReference>
<keyword evidence="7" id="KW-0807">Transducer</keyword>
<keyword evidence="11" id="KW-1185">Reference proteome</keyword>
<dbReference type="EMBL" id="KB199650">
    <property type="protein sequence ID" value="ESP05621.1"/>
    <property type="molecule type" value="Genomic_DNA"/>
</dbReference>
<protein>
    <recommendedName>
        <fullName evidence="9">G-protein coupled receptors family 1 profile domain-containing protein</fullName>
    </recommendedName>
</protein>
<gene>
    <name evidence="10" type="ORF">LOTGIDRAFT_103088</name>
</gene>
<evidence type="ECO:0000313" key="10">
    <source>
        <dbReference type="EMBL" id="ESP05621.1"/>
    </source>
</evidence>
<dbReference type="Proteomes" id="UP000030746">
    <property type="component" value="Unassembled WGS sequence"/>
</dbReference>
<evidence type="ECO:0000256" key="8">
    <source>
        <dbReference type="SAM" id="Phobius"/>
    </source>
</evidence>
<evidence type="ECO:0000256" key="6">
    <source>
        <dbReference type="ARBA" id="ARBA00023170"/>
    </source>
</evidence>
<reference evidence="10 11" key="1">
    <citation type="journal article" date="2013" name="Nature">
        <title>Insights into bilaterian evolution from three spiralian genomes.</title>
        <authorList>
            <person name="Simakov O."/>
            <person name="Marletaz F."/>
            <person name="Cho S.J."/>
            <person name="Edsinger-Gonzales E."/>
            <person name="Havlak P."/>
            <person name="Hellsten U."/>
            <person name="Kuo D.H."/>
            <person name="Larsson T."/>
            <person name="Lv J."/>
            <person name="Arendt D."/>
            <person name="Savage R."/>
            <person name="Osoegawa K."/>
            <person name="de Jong P."/>
            <person name="Grimwood J."/>
            <person name="Chapman J.A."/>
            <person name="Shapiro H."/>
            <person name="Aerts A."/>
            <person name="Otillar R.P."/>
            <person name="Terry A.Y."/>
            <person name="Boore J.L."/>
            <person name="Grigoriev I.V."/>
            <person name="Lindberg D.R."/>
            <person name="Seaver E.C."/>
            <person name="Weisblat D.A."/>
            <person name="Putnam N.H."/>
            <person name="Rokhsar D.S."/>
        </authorList>
    </citation>
    <scope>NUCLEOTIDE SEQUENCE [LARGE SCALE GENOMIC DNA]</scope>
</reference>
<keyword evidence="5 8" id="KW-0472">Membrane</keyword>
<evidence type="ECO:0000313" key="11">
    <source>
        <dbReference type="Proteomes" id="UP000030746"/>
    </source>
</evidence>
<proteinExistence type="predicted"/>
<feature type="transmembrane region" description="Helical" evidence="8">
    <location>
        <begin position="40"/>
        <end position="61"/>
    </location>
</feature>
<name>V4BCY4_LOTGI</name>
<dbReference type="InterPro" id="IPR017452">
    <property type="entry name" value="GPCR_Rhodpsn_7TM"/>
</dbReference>
<dbReference type="PRINTS" id="PR00237">
    <property type="entry name" value="GPCRRHODOPSN"/>
</dbReference>
<dbReference type="KEGG" id="lgi:LOTGIDRAFT_103088"/>
<dbReference type="GeneID" id="20229695"/>
<dbReference type="HOGENOM" id="CLU_009579_15_2_1"/>
<evidence type="ECO:0000256" key="4">
    <source>
        <dbReference type="ARBA" id="ARBA00023040"/>
    </source>
</evidence>
<evidence type="ECO:0000256" key="7">
    <source>
        <dbReference type="ARBA" id="ARBA00023224"/>
    </source>
</evidence>
<dbReference type="Pfam" id="PF00001">
    <property type="entry name" value="7tm_1"/>
    <property type="match status" value="1"/>
</dbReference>
<dbReference type="RefSeq" id="XP_009044166.1">
    <property type="nucleotide sequence ID" value="XM_009045918.1"/>
</dbReference>
<dbReference type="OMA" id="ACKLFKF"/>
<dbReference type="GO" id="GO:0004930">
    <property type="term" value="F:G protein-coupled receptor activity"/>
    <property type="evidence" value="ECO:0007669"/>
    <property type="project" value="UniProtKB-KW"/>
</dbReference>
<dbReference type="PROSITE" id="PS50262">
    <property type="entry name" value="G_PROTEIN_RECEP_F1_2"/>
    <property type="match status" value="1"/>
</dbReference>